<accession>A0AAV5JY89</accession>
<dbReference type="AlphaFoldDB" id="A0AAV5JY89"/>
<comment type="caution">
    <text evidence="1">The sequence shown here is derived from an EMBL/GenBank/DDBJ whole genome shotgun (WGS) entry which is preliminary data.</text>
</comment>
<evidence type="ECO:0000313" key="1">
    <source>
        <dbReference type="EMBL" id="GKV16203.1"/>
    </source>
</evidence>
<name>A0AAV5JY89_9ROSI</name>
<dbReference type="Proteomes" id="UP001054252">
    <property type="component" value="Unassembled WGS sequence"/>
</dbReference>
<gene>
    <name evidence="1" type="ORF">SLEP1_g26880</name>
</gene>
<reference evidence="1 2" key="1">
    <citation type="journal article" date="2021" name="Commun. Biol.">
        <title>The genome of Shorea leprosula (Dipterocarpaceae) highlights the ecological relevance of drought in aseasonal tropical rainforests.</title>
        <authorList>
            <person name="Ng K.K.S."/>
            <person name="Kobayashi M.J."/>
            <person name="Fawcett J.A."/>
            <person name="Hatakeyama M."/>
            <person name="Paape T."/>
            <person name="Ng C.H."/>
            <person name="Ang C.C."/>
            <person name="Tnah L.H."/>
            <person name="Lee C.T."/>
            <person name="Nishiyama T."/>
            <person name="Sese J."/>
            <person name="O'Brien M.J."/>
            <person name="Copetti D."/>
            <person name="Mohd Noor M.I."/>
            <person name="Ong R.C."/>
            <person name="Putra M."/>
            <person name="Sireger I.Z."/>
            <person name="Indrioko S."/>
            <person name="Kosugi Y."/>
            <person name="Izuno A."/>
            <person name="Isagi Y."/>
            <person name="Lee S.L."/>
            <person name="Shimizu K.K."/>
        </authorList>
    </citation>
    <scope>NUCLEOTIDE SEQUENCE [LARGE SCALE GENOMIC DNA]</scope>
    <source>
        <strain evidence="1">214</strain>
    </source>
</reference>
<keyword evidence="2" id="KW-1185">Reference proteome</keyword>
<sequence>MDKMSYWNISSVSSNKIWRFKVFRSPKYPSLTVMGASDDVMAF</sequence>
<proteinExistence type="predicted"/>
<protein>
    <submittedName>
        <fullName evidence="1">Uncharacterized protein</fullName>
    </submittedName>
</protein>
<dbReference type="EMBL" id="BPVZ01000045">
    <property type="protein sequence ID" value="GKV16203.1"/>
    <property type="molecule type" value="Genomic_DNA"/>
</dbReference>
<organism evidence="1 2">
    <name type="scientific">Rubroshorea leprosula</name>
    <dbReference type="NCBI Taxonomy" id="152421"/>
    <lineage>
        <taxon>Eukaryota</taxon>
        <taxon>Viridiplantae</taxon>
        <taxon>Streptophyta</taxon>
        <taxon>Embryophyta</taxon>
        <taxon>Tracheophyta</taxon>
        <taxon>Spermatophyta</taxon>
        <taxon>Magnoliopsida</taxon>
        <taxon>eudicotyledons</taxon>
        <taxon>Gunneridae</taxon>
        <taxon>Pentapetalae</taxon>
        <taxon>rosids</taxon>
        <taxon>malvids</taxon>
        <taxon>Malvales</taxon>
        <taxon>Dipterocarpaceae</taxon>
        <taxon>Rubroshorea</taxon>
    </lineage>
</organism>
<evidence type="ECO:0000313" key="2">
    <source>
        <dbReference type="Proteomes" id="UP001054252"/>
    </source>
</evidence>